<sequence>MSLYVIFKFPVVPSPVRPDVAGDGTLKTDAGIRRRTLQGTLQKGHRGSAGQGKRRTGPGAAPHGKPERSSWVTACATLGNTAREA</sequence>
<dbReference type="Proteomes" id="UP001162483">
    <property type="component" value="Unassembled WGS sequence"/>
</dbReference>
<evidence type="ECO:0000313" key="2">
    <source>
        <dbReference type="EMBL" id="CAI9599883.1"/>
    </source>
</evidence>
<evidence type="ECO:0000256" key="1">
    <source>
        <dbReference type="SAM" id="MobiDB-lite"/>
    </source>
</evidence>
<comment type="caution">
    <text evidence="2">The sequence shown here is derived from an EMBL/GenBank/DDBJ whole genome shotgun (WGS) entry which is preliminary data.</text>
</comment>
<feature type="region of interest" description="Disordered" evidence="1">
    <location>
        <begin position="21"/>
        <end position="85"/>
    </location>
</feature>
<evidence type="ECO:0000313" key="3">
    <source>
        <dbReference type="Proteomes" id="UP001162483"/>
    </source>
</evidence>
<dbReference type="EMBL" id="CATNWA010017363">
    <property type="protein sequence ID" value="CAI9599883.1"/>
    <property type="molecule type" value="Genomic_DNA"/>
</dbReference>
<protein>
    <submittedName>
        <fullName evidence="2">Uncharacterized protein</fullName>
    </submittedName>
</protein>
<gene>
    <name evidence="2" type="ORF">SPARVUS_LOCUS12679838</name>
</gene>
<accession>A0ABN9FX28</accession>
<organism evidence="2 3">
    <name type="scientific">Staurois parvus</name>
    <dbReference type="NCBI Taxonomy" id="386267"/>
    <lineage>
        <taxon>Eukaryota</taxon>
        <taxon>Metazoa</taxon>
        <taxon>Chordata</taxon>
        <taxon>Craniata</taxon>
        <taxon>Vertebrata</taxon>
        <taxon>Euteleostomi</taxon>
        <taxon>Amphibia</taxon>
        <taxon>Batrachia</taxon>
        <taxon>Anura</taxon>
        <taxon>Neobatrachia</taxon>
        <taxon>Ranoidea</taxon>
        <taxon>Ranidae</taxon>
        <taxon>Staurois</taxon>
    </lineage>
</organism>
<feature type="non-terminal residue" evidence="2">
    <location>
        <position position="85"/>
    </location>
</feature>
<keyword evidence="3" id="KW-1185">Reference proteome</keyword>
<proteinExistence type="predicted"/>
<name>A0ABN9FX28_9NEOB</name>
<reference evidence="2" key="1">
    <citation type="submission" date="2023-05" db="EMBL/GenBank/DDBJ databases">
        <authorList>
            <person name="Stuckert A."/>
        </authorList>
    </citation>
    <scope>NUCLEOTIDE SEQUENCE</scope>
</reference>